<evidence type="ECO:0000256" key="2">
    <source>
        <dbReference type="SAM" id="SignalP"/>
    </source>
</evidence>
<proteinExistence type="predicted"/>
<dbReference type="OrthoDB" id="4062651at2759"/>
<evidence type="ECO:0000313" key="4">
    <source>
        <dbReference type="Proteomes" id="UP001141806"/>
    </source>
</evidence>
<keyword evidence="2" id="KW-0732">Signal</keyword>
<feature type="region of interest" description="Disordered" evidence="1">
    <location>
        <begin position="128"/>
        <end position="159"/>
    </location>
</feature>
<protein>
    <submittedName>
        <fullName evidence="3">Uncharacterized protein</fullName>
    </submittedName>
</protein>
<accession>A0A9Q0QWY7</accession>
<feature type="signal peptide" evidence="2">
    <location>
        <begin position="1"/>
        <end position="24"/>
    </location>
</feature>
<dbReference type="EMBL" id="JAMYWD010000003">
    <property type="protein sequence ID" value="KAJ4975088.1"/>
    <property type="molecule type" value="Genomic_DNA"/>
</dbReference>
<keyword evidence="4" id="KW-1185">Reference proteome</keyword>
<reference evidence="3" key="1">
    <citation type="journal article" date="2023" name="Plant J.">
        <title>The genome of the king protea, Protea cynaroides.</title>
        <authorList>
            <person name="Chang J."/>
            <person name="Duong T.A."/>
            <person name="Schoeman C."/>
            <person name="Ma X."/>
            <person name="Roodt D."/>
            <person name="Barker N."/>
            <person name="Li Z."/>
            <person name="Van de Peer Y."/>
            <person name="Mizrachi E."/>
        </authorList>
    </citation>
    <scope>NUCLEOTIDE SEQUENCE</scope>
    <source>
        <tissue evidence="3">Young leaves</tissue>
    </source>
</reference>
<name>A0A9Q0QWY7_9MAGN</name>
<dbReference type="PANTHER" id="PTHR27006:SF634">
    <property type="entry name" value="RECEPTOR-LIKE SERINE_THREONINE-PROTEIN KINASE"/>
    <property type="match status" value="1"/>
</dbReference>
<dbReference type="Gene3D" id="1.10.510.10">
    <property type="entry name" value="Transferase(Phosphotransferase) domain 1"/>
    <property type="match status" value="1"/>
</dbReference>
<feature type="compositionally biased region" description="Polar residues" evidence="1">
    <location>
        <begin position="148"/>
        <end position="159"/>
    </location>
</feature>
<dbReference type="PANTHER" id="PTHR27006">
    <property type="entry name" value="PROMASTIGOTE SURFACE ANTIGEN PROTEIN PSA"/>
    <property type="match status" value="1"/>
</dbReference>
<sequence length="159" mass="17306">MRGHVSVKIDVFSFGVLLLEIVSGQRNNDFDQSGSIEGLLSSAWRNWNEGTAMALIDPTLKENSPRSEVIRCIHIGLLCAQENVSNRPTMATVNNMLNRYSITLPMPSTPPAIATQSEIMVARLSTSNDSMLTQSSSQSTSKSATKSINEMSVTELSGR</sequence>
<evidence type="ECO:0000313" key="3">
    <source>
        <dbReference type="EMBL" id="KAJ4975088.1"/>
    </source>
</evidence>
<organism evidence="3 4">
    <name type="scientific">Protea cynaroides</name>
    <dbReference type="NCBI Taxonomy" id="273540"/>
    <lineage>
        <taxon>Eukaryota</taxon>
        <taxon>Viridiplantae</taxon>
        <taxon>Streptophyta</taxon>
        <taxon>Embryophyta</taxon>
        <taxon>Tracheophyta</taxon>
        <taxon>Spermatophyta</taxon>
        <taxon>Magnoliopsida</taxon>
        <taxon>Proteales</taxon>
        <taxon>Proteaceae</taxon>
        <taxon>Protea</taxon>
    </lineage>
</organism>
<feature type="compositionally biased region" description="Low complexity" evidence="1">
    <location>
        <begin position="128"/>
        <end position="147"/>
    </location>
</feature>
<feature type="chain" id="PRO_5040125102" evidence="2">
    <location>
        <begin position="25"/>
        <end position="159"/>
    </location>
</feature>
<dbReference type="Proteomes" id="UP001141806">
    <property type="component" value="Unassembled WGS sequence"/>
</dbReference>
<evidence type="ECO:0000256" key="1">
    <source>
        <dbReference type="SAM" id="MobiDB-lite"/>
    </source>
</evidence>
<dbReference type="InterPro" id="IPR011009">
    <property type="entry name" value="Kinase-like_dom_sf"/>
</dbReference>
<dbReference type="AlphaFoldDB" id="A0A9Q0QWY7"/>
<dbReference type="SUPFAM" id="SSF56112">
    <property type="entry name" value="Protein kinase-like (PK-like)"/>
    <property type="match status" value="1"/>
</dbReference>
<gene>
    <name evidence="3" type="ORF">NE237_000194</name>
</gene>
<comment type="caution">
    <text evidence="3">The sequence shown here is derived from an EMBL/GenBank/DDBJ whole genome shotgun (WGS) entry which is preliminary data.</text>
</comment>